<comment type="caution">
    <text evidence="2">The sequence shown here is derived from an EMBL/GenBank/DDBJ whole genome shotgun (WGS) entry which is preliminary data.</text>
</comment>
<evidence type="ECO:0000313" key="3">
    <source>
        <dbReference type="Proteomes" id="UP000189670"/>
    </source>
</evidence>
<reference evidence="3" key="1">
    <citation type="submission" date="2012-11" db="EMBL/GenBank/DDBJ databases">
        <authorList>
            <person name="Lucero-Rivera Y.E."/>
            <person name="Tovar-Ramirez D."/>
        </authorList>
    </citation>
    <scope>NUCLEOTIDE SEQUENCE [LARGE SCALE GENOMIC DNA]</scope>
    <source>
        <strain evidence="3">Araruama</strain>
    </source>
</reference>
<sequence length="483" mass="56809">MAKEHNNEDVINEMNEFEKYMKNESAEQAIDLAFGAPAGFVGYTGKNFLVMIDEIQYMTEYIYKDKEEKIQAYNLPGAFHGLVELKFAPMLVAGSYIGWMMQMMQKMFVGSRLRHYPISPKLDFKGGMEAVYKYAQHYNISLTPETALIINQIVQYDPFYMTALFCSPFRDFTSVEGVINTFVEEISNKKGELYMTWMEYINISINKVNDRYAKHILLILSKNRYQKMGRDEILNQLGWSNDRDRELEEKLRALEYAGLIEGTTSSFHYQGIPDDILDLLFRERYQHEIYNKPLDIKSELRKTINDLEKDNRSLKSQVSELKGRMLELVVWRKMNQYRRKGQTISFLKNKLRAIPEDLKNHFRLAIVDSMTIRMIYLNYYIQSPETGPLELDVLVEGMSDHTYHAVLFEIKNRDEKNLPSEKDLQIFVQKIELFTYALTRQGFENIVLCPVYFSANGFDNDSEKWLHEHYIYTADMGSWEIDE</sequence>
<evidence type="ECO:0000256" key="1">
    <source>
        <dbReference type="SAM" id="Coils"/>
    </source>
</evidence>
<feature type="coiled-coil region" evidence="1">
    <location>
        <begin position="297"/>
        <end position="324"/>
    </location>
</feature>
<dbReference type="EMBL" id="ATBP01000588">
    <property type="protein sequence ID" value="ETR69672.1"/>
    <property type="molecule type" value="Genomic_DNA"/>
</dbReference>
<organism evidence="2 3">
    <name type="scientific">Candidatus Magnetoglobus multicellularis str. Araruama</name>
    <dbReference type="NCBI Taxonomy" id="890399"/>
    <lineage>
        <taxon>Bacteria</taxon>
        <taxon>Pseudomonadati</taxon>
        <taxon>Thermodesulfobacteriota</taxon>
        <taxon>Desulfobacteria</taxon>
        <taxon>Desulfobacterales</taxon>
        <taxon>Desulfobacteraceae</taxon>
        <taxon>Candidatus Magnetoglobus</taxon>
    </lineage>
</organism>
<accession>A0A1V1P448</accession>
<name>A0A1V1P448_9BACT</name>
<protein>
    <submittedName>
        <fullName evidence="2">Uncharacterized protein</fullName>
    </submittedName>
</protein>
<keyword evidence="1" id="KW-0175">Coiled coil</keyword>
<evidence type="ECO:0000313" key="2">
    <source>
        <dbReference type="EMBL" id="ETR69672.1"/>
    </source>
</evidence>
<dbReference type="AlphaFoldDB" id="A0A1V1P448"/>
<gene>
    <name evidence="2" type="ORF">OMM_03781</name>
</gene>
<proteinExistence type="predicted"/>
<dbReference type="Proteomes" id="UP000189670">
    <property type="component" value="Unassembled WGS sequence"/>
</dbReference>